<dbReference type="Proteomes" id="UP000244920">
    <property type="component" value="Chromosome"/>
</dbReference>
<evidence type="ECO:0000256" key="4">
    <source>
        <dbReference type="ARBA" id="ARBA00022777"/>
    </source>
</evidence>
<dbReference type="GO" id="GO:0000160">
    <property type="term" value="P:phosphorelay signal transduction system"/>
    <property type="evidence" value="ECO:0007669"/>
    <property type="project" value="UniProtKB-KW"/>
</dbReference>
<name>A0A2U8FKX4_9PAST</name>
<protein>
    <recommendedName>
        <fullName evidence="7">Histidine kinase/HSP90-like ATPase domain-containing protein</fullName>
    </recommendedName>
</protein>
<gene>
    <name evidence="8" type="ORF">DDU33_06380</name>
</gene>
<evidence type="ECO:0000256" key="3">
    <source>
        <dbReference type="ARBA" id="ARBA00022741"/>
    </source>
</evidence>
<evidence type="ECO:0000256" key="2">
    <source>
        <dbReference type="ARBA" id="ARBA00022679"/>
    </source>
</evidence>
<evidence type="ECO:0000259" key="7">
    <source>
        <dbReference type="SMART" id="SM00387"/>
    </source>
</evidence>
<evidence type="ECO:0000256" key="5">
    <source>
        <dbReference type="ARBA" id="ARBA00022840"/>
    </source>
</evidence>
<evidence type="ECO:0000313" key="9">
    <source>
        <dbReference type="Proteomes" id="UP000244920"/>
    </source>
</evidence>
<keyword evidence="6" id="KW-0902">Two-component regulatory system</keyword>
<accession>A0A2U8FKX4</accession>
<reference evidence="9" key="1">
    <citation type="submission" date="2018-05" db="EMBL/GenBank/DDBJ databases">
        <title>Complete genome sequence of Actinobacillus porcitonsillarum reference strain 9953L55 (CCUG 46996).</title>
        <authorList>
            <person name="Dona V."/>
            <person name="Perreten V."/>
        </authorList>
    </citation>
    <scope>NUCLEOTIDE SEQUENCE [LARGE SCALE GENOMIC DNA]</scope>
    <source>
        <strain evidence="9">9953L55</strain>
    </source>
</reference>
<keyword evidence="1" id="KW-0597">Phosphoprotein</keyword>
<feature type="domain" description="Histidine kinase/HSP90-like ATPase" evidence="7">
    <location>
        <begin position="574"/>
        <end position="698"/>
    </location>
</feature>
<dbReference type="GO" id="GO:0005524">
    <property type="term" value="F:ATP binding"/>
    <property type="evidence" value="ECO:0007669"/>
    <property type="project" value="UniProtKB-KW"/>
</dbReference>
<keyword evidence="2" id="KW-0808">Transferase</keyword>
<dbReference type="RefSeq" id="WP_108923842.1">
    <property type="nucleotide sequence ID" value="NZ_CP029206.1"/>
</dbReference>
<keyword evidence="5" id="KW-0067">ATP-binding</keyword>
<dbReference type="EMBL" id="CP029206">
    <property type="protein sequence ID" value="AWI51126.1"/>
    <property type="molecule type" value="Genomic_DNA"/>
</dbReference>
<dbReference type="GO" id="GO:0016301">
    <property type="term" value="F:kinase activity"/>
    <property type="evidence" value="ECO:0007669"/>
    <property type="project" value="UniProtKB-KW"/>
</dbReference>
<dbReference type="PANTHER" id="PTHR43065">
    <property type="entry name" value="SENSOR HISTIDINE KINASE"/>
    <property type="match status" value="1"/>
</dbReference>
<dbReference type="SUPFAM" id="SSF55874">
    <property type="entry name" value="ATPase domain of HSP90 chaperone/DNA topoisomerase II/histidine kinase"/>
    <property type="match status" value="2"/>
</dbReference>
<organism evidence="8 9">
    <name type="scientific">Actinobacillus porcitonsillarum</name>
    <dbReference type="NCBI Taxonomy" id="189834"/>
    <lineage>
        <taxon>Bacteria</taxon>
        <taxon>Pseudomonadati</taxon>
        <taxon>Pseudomonadota</taxon>
        <taxon>Gammaproteobacteria</taxon>
        <taxon>Pasteurellales</taxon>
        <taxon>Pasteurellaceae</taxon>
        <taxon>Actinobacillus</taxon>
    </lineage>
</organism>
<dbReference type="Pfam" id="PF02518">
    <property type="entry name" value="HATPase_c"/>
    <property type="match status" value="1"/>
</dbReference>
<keyword evidence="4" id="KW-0418">Kinase</keyword>
<keyword evidence="9" id="KW-1185">Reference proteome</keyword>
<dbReference type="PANTHER" id="PTHR43065:SF10">
    <property type="entry name" value="PEROXIDE STRESS-ACTIVATED HISTIDINE KINASE MAK3"/>
    <property type="match status" value="1"/>
</dbReference>
<dbReference type="AlphaFoldDB" id="A0A2U8FKX4"/>
<keyword evidence="3" id="KW-0547">Nucleotide-binding</keyword>
<evidence type="ECO:0000256" key="6">
    <source>
        <dbReference type="ARBA" id="ARBA00023012"/>
    </source>
</evidence>
<proteinExistence type="predicted"/>
<dbReference type="InterPro" id="IPR003594">
    <property type="entry name" value="HATPase_dom"/>
</dbReference>
<evidence type="ECO:0000256" key="1">
    <source>
        <dbReference type="ARBA" id="ARBA00022553"/>
    </source>
</evidence>
<dbReference type="KEGG" id="apor:DDU33_06380"/>
<dbReference type="SMART" id="SM00387">
    <property type="entry name" value="HATPase_c"/>
    <property type="match status" value="1"/>
</dbReference>
<dbReference type="Gene3D" id="3.30.565.10">
    <property type="entry name" value="Histidine kinase-like ATPase, C-terminal domain"/>
    <property type="match status" value="2"/>
</dbReference>
<evidence type="ECO:0000313" key="8">
    <source>
        <dbReference type="EMBL" id="AWI51126.1"/>
    </source>
</evidence>
<dbReference type="InterPro" id="IPR036890">
    <property type="entry name" value="HATPase_C_sf"/>
</dbReference>
<dbReference type="Pfam" id="PF13589">
    <property type="entry name" value="HATPase_c_3"/>
    <property type="match status" value="1"/>
</dbReference>
<sequence length="699" mass="79813">MKVNFTISPRVLAHLGEDLIKSESIALFELIKNAYDANATQCIVDFDFIENKLNKITITDNGSGMNLDIIQKNWLVVGTDNKKEEFNSLKKIDASKRGSRIPLGEKGIGRLSIHKLGNKITVITKTKSDNEAKLFIDWNNLNYSKKIEDFIIELNEYPIPEYFSNSTGTRIIIEDLKTSWDRRQLREVYRNITSLNSPFSDGSDSFKVIVSSNSNVFDGLPNFDDIKNNALYFGYCKMSGEEIVDFKYCFQPWSGLDKVEKRVITTLEPEMRKIKRQDRSYINLLDSNIGDIEFDIMIFDMDTQIFSYSNMEKKSIQSYLKENGGIRVYRDGVRVYNYGEKDNDWLGIDFKRVQRVGGNISNNIIIGSVKINRDSSDGLVEKTNREGFIENNSYFDFVEAINYALFLFVMQRNIDKIRLSDIYKKYKSIEPVISELKNLENLVDRKIKDTSSKNEILKNIYRISEQYKQVKEILIKSANAGLNIGSVIHTLDKLLSQLIGCIQRDEKKKAIEISLLLEKIIRGYSAMLKRSDISLHSLNEIVNIALDNYEFRFLDHKIDVISNHNDSNLKAYLAKAESISVITNLLDNAIYWVSSKENKNRKISIFITDQIKGYNSIIVSDNGPGFNLPLDVATEPFQTGKPHNIGSGLGLHVAKEMMIAMKGKLLLISDANEINFPSNVKNEQVTNAVVAICFPTQKR</sequence>